<reference evidence="1 2" key="1">
    <citation type="submission" date="2021-06" db="EMBL/GenBank/DDBJ databases">
        <title>Caerostris extrusa draft genome.</title>
        <authorList>
            <person name="Kono N."/>
            <person name="Arakawa K."/>
        </authorList>
    </citation>
    <scope>NUCLEOTIDE SEQUENCE [LARGE SCALE GENOMIC DNA]</scope>
</reference>
<name>A0AAV4QER8_CAEEX</name>
<dbReference type="Proteomes" id="UP001054945">
    <property type="component" value="Unassembled WGS sequence"/>
</dbReference>
<accession>A0AAV4QER8</accession>
<protein>
    <submittedName>
        <fullName evidence="1">Uncharacterized protein</fullName>
    </submittedName>
</protein>
<evidence type="ECO:0000313" key="1">
    <source>
        <dbReference type="EMBL" id="GIY05853.1"/>
    </source>
</evidence>
<sequence length="122" mass="13975">MTSTFQEGVSLPGSEKGALKSIDKNQASQLLLKGKRVHSIPPDWGQSFEREWGPLPLPRGPCELCWSRLQFGHVQSSFCHHSWQRVSRVFDAISAGKDLVEATSRLLMWHLLFFSFFLFLER</sequence>
<evidence type="ECO:0000313" key="2">
    <source>
        <dbReference type="Proteomes" id="UP001054945"/>
    </source>
</evidence>
<dbReference type="AlphaFoldDB" id="A0AAV4QER8"/>
<dbReference type="EMBL" id="BPLR01005883">
    <property type="protein sequence ID" value="GIY05853.1"/>
    <property type="molecule type" value="Genomic_DNA"/>
</dbReference>
<gene>
    <name evidence="1" type="ORF">CEXT_216781</name>
</gene>
<comment type="caution">
    <text evidence="1">The sequence shown here is derived from an EMBL/GenBank/DDBJ whole genome shotgun (WGS) entry which is preliminary data.</text>
</comment>
<proteinExistence type="predicted"/>
<organism evidence="1 2">
    <name type="scientific">Caerostris extrusa</name>
    <name type="common">Bark spider</name>
    <name type="synonym">Caerostris bankana</name>
    <dbReference type="NCBI Taxonomy" id="172846"/>
    <lineage>
        <taxon>Eukaryota</taxon>
        <taxon>Metazoa</taxon>
        <taxon>Ecdysozoa</taxon>
        <taxon>Arthropoda</taxon>
        <taxon>Chelicerata</taxon>
        <taxon>Arachnida</taxon>
        <taxon>Araneae</taxon>
        <taxon>Araneomorphae</taxon>
        <taxon>Entelegynae</taxon>
        <taxon>Araneoidea</taxon>
        <taxon>Araneidae</taxon>
        <taxon>Caerostris</taxon>
    </lineage>
</organism>
<keyword evidence="2" id="KW-1185">Reference proteome</keyword>